<dbReference type="PANTHER" id="PTHR47114:SF2">
    <property type="entry name" value="OLIGODENDROCYTE-MYELIN GLYCOPROTEIN"/>
    <property type="match status" value="1"/>
</dbReference>
<evidence type="ECO:0000256" key="2">
    <source>
        <dbReference type="ARBA" id="ARBA00009868"/>
    </source>
</evidence>
<organism evidence="5">
    <name type="scientific">Acerihabitans sp. KWT182</name>
    <dbReference type="NCBI Taxonomy" id="3157919"/>
    <lineage>
        <taxon>Bacteria</taxon>
        <taxon>Pseudomonadati</taxon>
        <taxon>Pseudomonadota</taxon>
        <taxon>Gammaproteobacteria</taxon>
        <taxon>Enterobacterales</taxon>
        <taxon>Pectobacteriaceae</taxon>
        <taxon>Acerihabitans</taxon>
    </lineage>
</organism>
<dbReference type="GO" id="GO:0005576">
    <property type="term" value="C:extracellular region"/>
    <property type="evidence" value="ECO:0007669"/>
    <property type="project" value="UniProtKB-SubCell"/>
</dbReference>
<accession>A0AAU7Q8D7</accession>
<dbReference type="EMBL" id="CP157947">
    <property type="protein sequence ID" value="XBS69284.1"/>
    <property type="molecule type" value="Genomic_DNA"/>
</dbReference>
<dbReference type="SMART" id="SM00364">
    <property type="entry name" value="LRR_BAC"/>
    <property type="match status" value="6"/>
</dbReference>
<proteinExistence type="inferred from homology"/>
<reference evidence="5" key="1">
    <citation type="submission" date="2024-06" db="EMBL/GenBank/DDBJ databases">
        <authorList>
            <person name="Coelho C."/>
            <person name="Bento M."/>
            <person name="Garcia E."/>
            <person name="Camelo A."/>
            <person name="Brandao I."/>
            <person name="Espirito Santo C."/>
            <person name="Trovao J."/>
            <person name="Verissimo A."/>
            <person name="Costa J."/>
            <person name="Tiago I."/>
        </authorList>
    </citation>
    <scope>NUCLEOTIDE SEQUENCE</scope>
    <source>
        <strain evidence="5">KWT182</strain>
    </source>
</reference>
<comment type="subcellular location">
    <subcellularLocation>
        <location evidence="1">Secreted</location>
    </subcellularLocation>
</comment>
<dbReference type="InterPro" id="IPR032675">
    <property type="entry name" value="LRR_dom_sf"/>
</dbReference>
<dbReference type="Gene3D" id="3.80.10.10">
    <property type="entry name" value="Ribonuclease Inhibitor"/>
    <property type="match status" value="1"/>
</dbReference>
<comment type="similarity">
    <text evidence="2">Belongs to the LRR-containing bacterial E3 ligase family.</text>
</comment>
<evidence type="ECO:0000256" key="4">
    <source>
        <dbReference type="ARBA" id="ARBA00022737"/>
    </source>
</evidence>
<keyword evidence="3" id="KW-0433">Leucine-rich repeat</keyword>
<evidence type="ECO:0000313" key="5">
    <source>
        <dbReference type="EMBL" id="XBS69284.1"/>
    </source>
</evidence>
<evidence type="ECO:0008006" key="6">
    <source>
        <dbReference type="Google" id="ProtNLM"/>
    </source>
</evidence>
<dbReference type="PANTHER" id="PTHR47114">
    <property type="match status" value="1"/>
</dbReference>
<dbReference type="AlphaFoldDB" id="A0AAU7Q8D7"/>
<protein>
    <recommendedName>
        <fullName evidence="6">Leucine-rich repeat domain-containing protein</fullName>
    </recommendedName>
</protein>
<sequence>MNIAKLMGCYCPEPTESDEHIGLLWDEHLEAWRIWEKQAAHGSGELRSIAISLLEDCDEREDVYLSLDSLGLTSLPPCIPKFVETLDVSNNKLESLPHYLLPPALKELYADNNHFKKLPPQLPGTLISLSIAHNRLKQFPTLPAGLQQFNAADNQITSLPKFLPDALQVMHVQNNRISHVSMTPPPALHTLSIYGNPLNELPASWAIPRVDALLPGPSSRVCVQRGPEINAIPHDSAESPDHITLDTIYINSRPNAARHNRRFACAPRWALLIHPLIGKWL</sequence>
<gene>
    <name evidence="5" type="ORF">ABK905_22995</name>
</gene>
<evidence type="ECO:0000256" key="1">
    <source>
        <dbReference type="ARBA" id="ARBA00004613"/>
    </source>
</evidence>
<dbReference type="SUPFAM" id="SSF52058">
    <property type="entry name" value="L domain-like"/>
    <property type="match status" value="1"/>
</dbReference>
<dbReference type="InterPro" id="IPR051071">
    <property type="entry name" value="LRR-bact_E3_ubiq_ligases"/>
</dbReference>
<keyword evidence="4" id="KW-0677">Repeat</keyword>
<evidence type="ECO:0000256" key="3">
    <source>
        <dbReference type="ARBA" id="ARBA00022614"/>
    </source>
</evidence>
<name>A0AAU7Q8D7_9GAMM</name>